<dbReference type="PROSITE" id="PS51318">
    <property type="entry name" value="TAT"/>
    <property type="match status" value="1"/>
</dbReference>
<dbReference type="InterPro" id="IPR006311">
    <property type="entry name" value="TAT_signal"/>
</dbReference>
<accession>A0AAV3UFP7</accession>
<keyword evidence="2" id="KW-1185">Reference proteome</keyword>
<dbReference type="Proteomes" id="UP001501729">
    <property type="component" value="Unassembled WGS sequence"/>
</dbReference>
<dbReference type="AlphaFoldDB" id="A0AAV3UFP7"/>
<name>A0AAV3UFP7_9EURY</name>
<evidence type="ECO:0000313" key="2">
    <source>
        <dbReference type="Proteomes" id="UP001501729"/>
    </source>
</evidence>
<reference evidence="1 2" key="1">
    <citation type="journal article" date="2019" name="Int. J. Syst. Evol. Microbiol.">
        <title>The Global Catalogue of Microorganisms (GCM) 10K type strain sequencing project: providing services to taxonomists for standard genome sequencing and annotation.</title>
        <authorList>
            <consortium name="The Broad Institute Genomics Platform"/>
            <consortium name="The Broad Institute Genome Sequencing Center for Infectious Disease"/>
            <person name="Wu L."/>
            <person name="Ma J."/>
        </authorList>
    </citation>
    <scope>NUCLEOTIDE SEQUENCE [LARGE SCALE GENOMIC DNA]</scope>
    <source>
        <strain evidence="1 2">JCM 17504</strain>
    </source>
</reference>
<proteinExistence type="predicted"/>
<dbReference type="RefSeq" id="WP_227776757.1">
    <property type="nucleotide sequence ID" value="NZ_BAABKX010000001.1"/>
</dbReference>
<sequence>MNDKNTQTRRTVLKGLAVGTTALSVPASGKPTENGRSLAKRRIFLESTLGLNLPASVERTGRLAAADVLVVSANTTVPRGRLVSSLTRGAPITFVGDGADDALASFLYDVQPSGVADAARTSSLEKPSDLSASFGVEYDRNSRASVAVAWPRGSTIDTHQFSTDNPSNEYVLSKIDRTFALNDATTGSLTTTDAGASDVGATAYTCPDSEDGWNCLGRSHEEKDLAEHGQIEKFVWGAKATNETDPYHDYFSWKTKLSMTPGKALGRSDWMNDYILRTVDFEDELAKHGPPSTSGSSTSSFSVGVDVGVSASGPDIGGSLGWGWSTTHSHTNIEETIDLVEEKATHKYDLTFGENVSETTFNAYPGYRVDPANGTNTANYSYEADWFFRDDHWYGDDTYKYHMYGDGSWTA</sequence>
<organism evidence="1 2">
    <name type="scientific">Haladaptatus pallidirubidus</name>
    <dbReference type="NCBI Taxonomy" id="1008152"/>
    <lineage>
        <taxon>Archaea</taxon>
        <taxon>Methanobacteriati</taxon>
        <taxon>Methanobacteriota</taxon>
        <taxon>Stenosarchaea group</taxon>
        <taxon>Halobacteria</taxon>
        <taxon>Halobacteriales</taxon>
        <taxon>Haladaptataceae</taxon>
        <taxon>Haladaptatus</taxon>
    </lineage>
</organism>
<protein>
    <submittedName>
        <fullName evidence="1">Uncharacterized protein</fullName>
    </submittedName>
</protein>
<gene>
    <name evidence="1" type="ORF">GCM10025751_20050</name>
</gene>
<comment type="caution">
    <text evidence="1">The sequence shown here is derived from an EMBL/GenBank/DDBJ whole genome shotgun (WGS) entry which is preliminary data.</text>
</comment>
<evidence type="ECO:0000313" key="1">
    <source>
        <dbReference type="EMBL" id="GAA5048346.1"/>
    </source>
</evidence>
<dbReference type="EMBL" id="BAABKX010000001">
    <property type="protein sequence ID" value="GAA5048346.1"/>
    <property type="molecule type" value="Genomic_DNA"/>
</dbReference>
<dbReference type="GeneID" id="68612602"/>